<sequence length="309" mass="36106">MVGPRYGDFYIHRNWTQNYNVLEVAQDSNVVLRLVVRQFVPSFEELESDDTRGNKMYSIPWAIADPEEATKEVNHYLDRYMGDYLVANLDDSDQLVWGIFLWAARLSAFPQPNKFLSDVIRLWVACRFLEGRWRCVGSNTLGAENLSHWYGKAEIVQVPPFVNYQMAAIFTERILEPLRVTVLQQLQGLIQAKKKANWFTITLSVFILLHNYEQQCRFHRDFARRRDFPVRFVEMPIINAIHSGAKTILAYFHYACKGQRPFSPEHDWSKDEAKNMAHLDKDQIAFVKKCRRLTQNNGRITGVPIGRPY</sequence>
<accession>A0A2K0US84</accession>
<dbReference type="AlphaFoldDB" id="A0A2K0US84"/>
<protein>
    <submittedName>
        <fullName evidence="1">Uncharacterized protein</fullName>
    </submittedName>
</protein>
<name>A0A2K0US84_GIBNY</name>
<organism evidence="1 2">
    <name type="scientific">Gibberella nygamai</name>
    <name type="common">Bean root rot disease fungus</name>
    <name type="synonym">Fusarium nygamai</name>
    <dbReference type="NCBI Taxonomy" id="42673"/>
    <lineage>
        <taxon>Eukaryota</taxon>
        <taxon>Fungi</taxon>
        <taxon>Dikarya</taxon>
        <taxon>Ascomycota</taxon>
        <taxon>Pezizomycotina</taxon>
        <taxon>Sordariomycetes</taxon>
        <taxon>Hypocreomycetidae</taxon>
        <taxon>Hypocreales</taxon>
        <taxon>Nectriaceae</taxon>
        <taxon>Fusarium</taxon>
        <taxon>Fusarium fujikuroi species complex</taxon>
    </lineage>
</organism>
<evidence type="ECO:0000313" key="2">
    <source>
        <dbReference type="Proteomes" id="UP000236664"/>
    </source>
</evidence>
<comment type="caution">
    <text evidence="1">The sequence shown here is derived from an EMBL/GenBank/DDBJ whole genome shotgun (WGS) entry which is preliminary data.</text>
</comment>
<dbReference type="InterPro" id="IPR052973">
    <property type="entry name" value="Fungal_sec-metab_reg_TF"/>
</dbReference>
<dbReference type="EMBL" id="MTQA01000372">
    <property type="protein sequence ID" value="PNP60627.1"/>
    <property type="molecule type" value="Genomic_DNA"/>
</dbReference>
<dbReference type="PANTHER" id="PTHR35392">
    <property type="entry name" value="ZN(II)2CYS6 TRANSCRIPTION FACTOR (EUROFUNG)-RELATED-RELATED"/>
    <property type="match status" value="1"/>
</dbReference>
<proteinExistence type="predicted"/>
<dbReference type="STRING" id="42673.A0A2K0US84"/>
<dbReference type="OrthoDB" id="5362630at2759"/>
<dbReference type="PANTHER" id="PTHR35392:SF3">
    <property type="entry name" value="ZN(2)-C6 FUNGAL-TYPE DOMAIN-CONTAINING PROTEIN"/>
    <property type="match status" value="1"/>
</dbReference>
<gene>
    <name evidence="1" type="ORF">FNYG_14645</name>
</gene>
<dbReference type="Proteomes" id="UP000236664">
    <property type="component" value="Unassembled WGS sequence"/>
</dbReference>
<keyword evidence="2" id="KW-1185">Reference proteome</keyword>
<reference evidence="1 2" key="1">
    <citation type="submission" date="2017-06" db="EMBL/GenBank/DDBJ databases">
        <title>Genome of Fusarium nygamai isolate CS10214.</title>
        <authorList>
            <person name="Gardiner D.M."/>
            <person name="Obanor F."/>
            <person name="Kazan K."/>
        </authorList>
    </citation>
    <scope>NUCLEOTIDE SEQUENCE [LARGE SCALE GENOMIC DNA]</scope>
    <source>
        <strain evidence="1 2">CS10214</strain>
    </source>
</reference>
<evidence type="ECO:0000313" key="1">
    <source>
        <dbReference type="EMBL" id="PNP60627.1"/>
    </source>
</evidence>